<gene>
    <name evidence="2" type="ORF">B0I35DRAFT_515561</name>
</gene>
<dbReference type="Proteomes" id="UP000813444">
    <property type="component" value="Unassembled WGS sequence"/>
</dbReference>
<dbReference type="InterPro" id="IPR027417">
    <property type="entry name" value="P-loop_NTPase"/>
</dbReference>
<dbReference type="GO" id="GO:0009116">
    <property type="term" value="P:nucleoside metabolic process"/>
    <property type="evidence" value="ECO:0007669"/>
    <property type="project" value="InterPro"/>
</dbReference>
<protein>
    <submittedName>
        <fullName evidence="2">Nucleoside phosphorylase domain-containing protein</fullName>
    </submittedName>
</protein>
<reference evidence="2" key="1">
    <citation type="journal article" date="2021" name="Nat. Commun.">
        <title>Genetic determinants of endophytism in the Arabidopsis root mycobiome.</title>
        <authorList>
            <person name="Mesny F."/>
            <person name="Miyauchi S."/>
            <person name="Thiergart T."/>
            <person name="Pickel B."/>
            <person name="Atanasova L."/>
            <person name="Karlsson M."/>
            <person name="Huettel B."/>
            <person name="Barry K.W."/>
            <person name="Haridas S."/>
            <person name="Chen C."/>
            <person name="Bauer D."/>
            <person name="Andreopoulos W."/>
            <person name="Pangilinan J."/>
            <person name="LaButti K."/>
            <person name="Riley R."/>
            <person name="Lipzen A."/>
            <person name="Clum A."/>
            <person name="Drula E."/>
            <person name="Henrissat B."/>
            <person name="Kohler A."/>
            <person name="Grigoriev I.V."/>
            <person name="Martin F.M."/>
            <person name="Hacquard S."/>
        </authorList>
    </citation>
    <scope>NUCLEOTIDE SEQUENCE</scope>
    <source>
        <strain evidence="2">MPI-CAGE-CH-0235</strain>
    </source>
</reference>
<organism evidence="2 3">
    <name type="scientific">Stachybotrys elegans</name>
    <dbReference type="NCBI Taxonomy" id="80388"/>
    <lineage>
        <taxon>Eukaryota</taxon>
        <taxon>Fungi</taxon>
        <taxon>Dikarya</taxon>
        <taxon>Ascomycota</taxon>
        <taxon>Pezizomycotina</taxon>
        <taxon>Sordariomycetes</taxon>
        <taxon>Hypocreomycetidae</taxon>
        <taxon>Hypocreales</taxon>
        <taxon>Stachybotryaceae</taxon>
        <taxon>Stachybotrys</taxon>
    </lineage>
</organism>
<evidence type="ECO:0000259" key="1">
    <source>
        <dbReference type="Pfam" id="PF01048"/>
    </source>
</evidence>
<name>A0A8K0WL84_9HYPO</name>
<dbReference type="SUPFAM" id="SSF53167">
    <property type="entry name" value="Purine and uridine phosphorylases"/>
    <property type="match status" value="1"/>
</dbReference>
<evidence type="ECO:0000313" key="2">
    <source>
        <dbReference type="EMBL" id="KAH7308419.1"/>
    </source>
</evidence>
<dbReference type="SUPFAM" id="SSF52540">
    <property type="entry name" value="P-loop containing nucleoside triphosphate hydrolases"/>
    <property type="match status" value="1"/>
</dbReference>
<dbReference type="PANTHER" id="PTHR46082">
    <property type="entry name" value="ATP/GTP-BINDING PROTEIN-RELATED"/>
    <property type="match status" value="1"/>
</dbReference>
<dbReference type="InterPro" id="IPR000845">
    <property type="entry name" value="Nucleoside_phosphorylase_d"/>
</dbReference>
<sequence>MRQVLKYPFDVWGYLADAVAAVFEHHWDDDGPPYDKAPGDPNAYSTGVVGRHNVVLAHMPGMGTVNAAAVASSCRTSFPNIKLALVVGICGVARFGGDNDRQPEIVLGDVVISDAVIQYDLGRQQPDRFVRKFTLLDSLGRPNMEIRALLAKLKVLRDRRALKAKMVNYLDKLRADPDLHAEYPGIQHDRLFEASYSHTRDQASCNELGCDGDLVPRTRLAGDPPQPEVHFGLIASGNTVMKSGAHRDAIVADEHVAAFEMEGAGVWDILPCLVMKGACDYADSHKNKKWQHYAAATAATCIPAFLHSCTTGLPLRYQITHSQAVSPEEAVQSVHSWLLGKPGTWLFIFDGADELDNADGPNFVDIPEYIPGSPRVHVLVTSSSSTTQDPSTFDGVHVRELEEPQAIELFAKCAKLASAEGLYDSLKVIVQKLGYLALAITIAGAYLSQTPTLASNLPQFILEYDRRRRDVLDKLPRKFVDQYTESVMTIWEMSYAAVNRQSPEACRLLTLLAFLDYEDIYLGLFVPNPAIGAICSPSWSSVIQDGPFDLVTLRNSLATLERY</sequence>
<dbReference type="EMBL" id="JAGPNK010000015">
    <property type="protein sequence ID" value="KAH7308419.1"/>
    <property type="molecule type" value="Genomic_DNA"/>
</dbReference>
<dbReference type="AlphaFoldDB" id="A0A8K0WL84"/>
<dbReference type="InterPro" id="IPR035994">
    <property type="entry name" value="Nucleoside_phosphorylase_sf"/>
</dbReference>
<dbReference type="OrthoDB" id="1658288at2759"/>
<evidence type="ECO:0000313" key="3">
    <source>
        <dbReference type="Proteomes" id="UP000813444"/>
    </source>
</evidence>
<dbReference type="GO" id="GO:0003824">
    <property type="term" value="F:catalytic activity"/>
    <property type="evidence" value="ECO:0007669"/>
    <property type="project" value="InterPro"/>
</dbReference>
<dbReference type="PANTHER" id="PTHR46082:SF6">
    <property type="entry name" value="AAA+ ATPASE DOMAIN-CONTAINING PROTEIN-RELATED"/>
    <property type="match status" value="1"/>
</dbReference>
<comment type="caution">
    <text evidence="2">The sequence shown here is derived from an EMBL/GenBank/DDBJ whole genome shotgun (WGS) entry which is preliminary data.</text>
</comment>
<dbReference type="InterPro" id="IPR053137">
    <property type="entry name" value="NLR-like"/>
</dbReference>
<proteinExistence type="predicted"/>
<keyword evidence="3" id="KW-1185">Reference proteome</keyword>
<accession>A0A8K0WL84</accession>
<dbReference type="Gene3D" id="3.40.50.1580">
    <property type="entry name" value="Nucleoside phosphorylase domain"/>
    <property type="match status" value="1"/>
</dbReference>
<dbReference type="Pfam" id="PF01048">
    <property type="entry name" value="PNP_UDP_1"/>
    <property type="match status" value="1"/>
</dbReference>
<feature type="domain" description="Nucleoside phosphorylase" evidence="1">
    <location>
        <begin position="25"/>
        <end position="284"/>
    </location>
</feature>